<accession>A0AA41SEH8</accession>
<dbReference type="EMBL" id="JAJJMA010128680">
    <property type="protein sequence ID" value="MCL7032933.1"/>
    <property type="molecule type" value="Genomic_DNA"/>
</dbReference>
<name>A0AA41SEH8_PAPNU</name>
<gene>
    <name evidence="2" type="ORF">MKW94_001142</name>
</gene>
<evidence type="ECO:0000256" key="1">
    <source>
        <dbReference type="SAM" id="MobiDB-lite"/>
    </source>
</evidence>
<proteinExistence type="predicted"/>
<dbReference type="AlphaFoldDB" id="A0AA41SEH8"/>
<reference evidence="2" key="1">
    <citation type="submission" date="2022-03" db="EMBL/GenBank/DDBJ databases">
        <title>A functionally conserved STORR gene fusion in Papaver species that diverged 16.8 million years ago.</title>
        <authorList>
            <person name="Catania T."/>
        </authorList>
    </citation>
    <scope>NUCLEOTIDE SEQUENCE</scope>
    <source>
        <strain evidence="2">S-191538</strain>
    </source>
</reference>
<evidence type="ECO:0000313" key="3">
    <source>
        <dbReference type="Proteomes" id="UP001177140"/>
    </source>
</evidence>
<feature type="non-terminal residue" evidence="2">
    <location>
        <position position="1"/>
    </location>
</feature>
<keyword evidence="3" id="KW-1185">Reference proteome</keyword>
<dbReference type="Proteomes" id="UP001177140">
    <property type="component" value="Unassembled WGS sequence"/>
</dbReference>
<evidence type="ECO:0000313" key="2">
    <source>
        <dbReference type="EMBL" id="MCL7032933.1"/>
    </source>
</evidence>
<comment type="caution">
    <text evidence="2">The sequence shown here is derived from an EMBL/GenBank/DDBJ whole genome shotgun (WGS) entry which is preliminary data.</text>
</comment>
<sequence length="53" mass="5861">VKVQTWIDNVESREFVGVGARFGPTMESKEKHANHSKLALADPPDLCSPPKNK</sequence>
<feature type="non-terminal residue" evidence="2">
    <location>
        <position position="53"/>
    </location>
</feature>
<organism evidence="2 3">
    <name type="scientific">Papaver nudicaule</name>
    <name type="common">Iceland poppy</name>
    <dbReference type="NCBI Taxonomy" id="74823"/>
    <lineage>
        <taxon>Eukaryota</taxon>
        <taxon>Viridiplantae</taxon>
        <taxon>Streptophyta</taxon>
        <taxon>Embryophyta</taxon>
        <taxon>Tracheophyta</taxon>
        <taxon>Spermatophyta</taxon>
        <taxon>Magnoliopsida</taxon>
        <taxon>Ranunculales</taxon>
        <taxon>Papaveraceae</taxon>
        <taxon>Papaveroideae</taxon>
        <taxon>Papaver</taxon>
    </lineage>
</organism>
<feature type="region of interest" description="Disordered" evidence="1">
    <location>
        <begin position="26"/>
        <end position="53"/>
    </location>
</feature>
<protein>
    <submittedName>
        <fullName evidence="2">Uncharacterized protein</fullName>
    </submittedName>
</protein>